<keyword evidence="2" id="KW-0808">Transferase</keyword>
<dbReference type="PANTHER" id="PTHR43712">
    <property type="entry name" value="PUTATIVE (AFU_ORTHOLOGUE AFUA_4G14580)-RELATED"/>
    <property type="match status" value="1"/>
</dbReference>
<proteinExistence type="predicted"/>
<evidence type="ECO:0000256" key="2">
    <source>
        <dbReference type="ARBA" id="ARBA00022679"/>
    </source>
</evidence>
<dbReference type="PIRSF" id="PIRSF005739">
    <property type="entry name" value="O-mtase"/>
    <property type="match status" value="1"/>
</dbReference>
<reference evidence="7" key="1">
    <citation type="journal article" date="2019" name="Int. J. Syst. Evol. Microbiol.">
        <title>The Global Catalogue of Microorganisms (GCM) 10K type strain sequencing project: providing services to taxonomists for standard genome sequencing and annotation.</title>
        <authorList>
            <consortium name="The Broad Institute Genomics Platform"/>
            <consortium name="The Broad Institute Genome Sequencing Center for Infectious Disease"/>
            <person name="Wu L."/>
            <person name="Ma J."/>
        </authorList>
    </citation>
    <scope>NUCLEOTIDE SEQUENCE [LARGE SCALE GENOMIC DNA]</scope>
    <source>
        <strain evidence="7">JCM 31202</strain>
    </source>
</reference>
<dbReference type="Proteomes" id="UP001596972">
    <property type="component" value="Unassembled WGS sequence"/>
</dbReference>
<keyword evidence="7" id="KW-1185">Reference proteome</keyword>
<dbReference type="Gene3D" id="1.10.287.1350">
    <property type="match status" value="1"/>
</dbReference>
<dbReference type="InterPro" id="IPR036390">
    <property type="entry name" value="WH_DNA-bd_sf"/>
</dbReference>
<evidence type="ECO:0000259" key="5">
    <source>
        <dbReference type="Pfam" id="PF08100"/>
    </source>
</evidence>
<keyword evidence="3" id="KW-0949">S-adenosyl-L-methionine</keyword>
<evidence type="ECO:0000256" key="3">
    <source>
        <dbReference type="ARBA" id="ARBA00022691"/>
    </source>
</evidence>
<dbReference type="InterPro" id="IPR029063">
    <property type="entry name" value="SAM-dependent_MTases_sf"/>
</dbReference>
<name>A0ABW3EM22_9ACTN</name>
<evidence type="ECO:0000313" key="6">
    <source>
        <dbReference type="EMBL" id="MFD0900322.1"/>
    </source>
</evidence>
<dbReference type="InterPro" id="IPR001077">
    <property type="entry name" value="COMT_C"/>
</dbReference>
<dbReference type="InterPro" id="IPR036388">
    <property type="entry name" value="WH-like_DNA-bd_sf"/>
</dbReference>
<dbReference type="GO" id="GO:0008168">
    <property type="term" value="F:methyltransferase activity"/>
    <property type="evidence" value="ECO:0007669"/>
    <property type="project" value="UniProtKB-KW"/>
</dbReference>
<dbReference type="InterPro" id="IPR016461">
    <property type="entry name" value="COMT-like"/>
</dbReference>
<dbReference type="SUPFAM" id="SSF53335">
    <property type="entry name" value="S-adenosyl-L-methionine-dependent methyltransferases"/>
    <property type="match status" value="1"/>
</dbReference>
<evidence type="ECO:0000256" key="1">
    <source>
        <dbReference type="ARBA" id="ARBA00022603"/>
    </source>
</evidence>
<sequence length="350" mass="37228">MTVPRQATGPAAAPAADASVAAHSVARLTEMADYIVPFTLRAICDLGIADLLAEGPRPVGELAAATGTHAPALLKAMRALAGRGVFTETAPEVFGLTPLGQPLRSDHPRSLRDAYPLIPADVQAWALLDHSLRTGRAAFDLAHGQSYWEYMERHPEESARFDASQRAVTRREIRALVPAYEWGAFGTVADIGGGSGAFVAALLAAHPGMRGVLFDQPHVVAGAGAVLAEQGVADRCSVVGGSFYESVPSGADAYVLKRVLYDVGDDGAARVLRAVRAAMRPGSRLLIVEPLLEPGDEFSWGKLYDLLLLTMRGGGSRSLPRLEELMREADLEPVRVVRTKGLPITEARPV</sequence>
<dbReference type="PROSITE" id="PS51683">
    <property type="entry name" value="SAM_OMT_II"/>
    <property type="match status" value="1"/>
</dbReference>
<dbReference type="EMBL" id="JBHTJA010000010">
    <property type="protein sequence ID" value="MFD0900322.1"/>
    <property type="molecule type" value="Genomic_DNA"/>
</dbReference>
<dbReference type="Gene3D" id="3.40.50.150">
    <property type="entry name" value="Vaccinia Virus protein VP39"/>
    <property type="match status" value="1"/>
</dbReference>
<gene>
    <name evidence="6" type="ORF">ACFQ11_07960</name>
</gene>
<organism evidence="6 7">
    <name type="scientific">Actinomadura sediminis</name>
    <dbReference type="NCBI Taxonomy" id="1038904"/>
    <lineage>
        <taxon>Bacteria</taxon>
        <taxon>Bacillati</taxon>
        <taxon>Actinomycetota</taxon>
        <taxon>Actinomycetes</taxon>
        <taxon>Streptosporangiales</taxon>
        <taxon>Thermomonosporaceae</taxon>
        <taxon>Actinomadura</taxon>
    </lineage>
</organism>
<dbReference type="Pfam" id="PF08100">
    <property type="entry name" value="Dimerisation"/>
    <property type="match status" value="1"/>
</dbReference>
<comment type="caution">
    <text evidence="6">The sequence shown here is derived from an EMBL/GenBank/DDBJ whole genome shotgun (WGS) entry which is preliminary data.</text>
</comment>
<dbReference type="GO" id="GO:0032259">
    <property type="term" value="P:methylation"/>
    <property type="evidence" value="ECO:0007669"/>
    <property type="project" value="UniProtKB-KW"/>
</dbReference>
<evidence type="ECO:0000259" key="4">
    <source>
        <dbReference type="Pfam" id="PF00891"/>
    </source>
</evidence>
<dbReference type="InterPro" id="IPR012967">
    <property type="entry name" value="COMT_dimerisation"/>
</dbReference>
<evidence type="ECO:0000313" key="7">
    <source>
        <dbReference type="Proteomes" id="UP001596972"/>
    </source>
</evidence>
<feature type="domain" description="O-methyltransferase dimerisation" evidence="5">
    <location>
        <begin position="34"/>
        <end position="101"/>
    </location>
</feature>
<dbReference type="PANTHER" id="PTHR43712:SF2">
    <property type="entry name" value="O-METHYLTRANSFERASE CICE"/>
    <property type="match status" value="1"/>
</dbReference>
<dbReference type="Pfam" id="PF00891">
    <property type="entry name" value="Methyltransf_2"/>
    <property type="match status" value="1"/>
</dbReference>
<keyword evidence="1 6" id="KW-0489">Methyltransferase</keyword>
<dbReference type="SUPFAM" id="SSF46785">
    <property type="entry name" value="Winged helix' DNA-binding domain"/>
    <property type="match status" value="1"/>
</dbReference>
<dbReference type="Gene3D" id="1.10.10.10">
    <property type="entry name" value="Winged helix-like DNA-binding domain superfamily/Winged helix DNA-binding domain"/>
    <property type="match status" value="1"/>
</dbReference>
<dbReference type="RefSeq" id="WP_378297292.1">
    <property type="nucleotide sequence ID" value="NZ_JBHTJA010000010.1"/>
</dbReference>
<protein>
    <submittedName>
        <fullName evidence="6">Methyltransferase</fullName>
    </submittedName>
</protein>
<feature type="domain" description="O-methyltransferase C-terminal" evidence="4">
    <location>
        <begin position="125"/>
        <end position="329"/>
    </location>
</feature>
<accession>A0ABW3EM22</accession>
<dbReference type="CDD" id="cd02440">
    <property type="entry name" value="AdoMet_MTases"/>
    <property type="match status" value="1"/>
</dbReference>